<feature type="signal peptide" evidence="1">
    <location>
        <begin position="1"/>
        <end position="21"/>
    </location>
</feature>
<keyword evidence="4" id="KW-0378">Hydrolase</keyword>
<reference evidence="6" key="4">
    <citation type="journal article" date="2019" name="Int. J. Syst. Evol. Microbiol.">
        <title>The Global Catalogue of Microorganisms (GCM) 10K type strain sequencing project: providing services to taxonomists for standard genome sequencing and annotation.</title>
        <authorList>
            <consortium name="The Broad Institute Genomics Platform"/>
            <consortium name="The Broad Institute Genome Sequencing Center for Infectious Disease"/>
            <person name="Wu L."/>
            <person name="Ma J."/>
        </authorList>
    </citation>
    <scope>NUCLEOTIDE SEQUENCE [LARGE SCALE GENOMIC DNA]</scope>
    <source>
        <strain evidence="6">CGMCC 1.12707</strain>
    </source>
</reference>
<keyword evidence="1" id="KW-0732">Signal</keyword>
<dbReference type="GO" id="GO:0004175">
    <property type="term" value="F:endopeptidase activity"/>
    <property type="evidence" value="ECO:0007669"/>
    <property type="project" value="TreeGrafter"/>
</dbReference>
<keyword evidence="4" id="KW-0645">Protease</keyword>
<proteinExistence type="predicted"/>
<evidence type="ECO:0000313" key="6">
    <source>
        <dbReference type="Proteomes" id="UP000650994"/>
    </source>
</evidence>
<dbReference type="Proteomes" id="UP000650994">
    <property type="component" value="Unassembled WGS sequence"/>
</dbReference>
<evidence type="ECO:0000313" key="3">
    <source>
        <dbReference type="EMBL" id="GGE95636.1"/>
    </source>
</evidence>
<reference evidence="5" key="3">
    <citation type="submission" date="2016-11" db="EMBL/GenBank/DDBJ databases">
        <authorList>
            <person name="Varghese N."/>
            <person name="Submissions S."/>
        </authorList>
    </citation>
    <scope>NUCLEOTIDE SEQUENCE [LARGE SCALE GENOMIC DNA]</scope>
    <source>
        <strain evidence="5">DSM 27989</strain>
    </source>
</reference>
<dbReference type="STRING" id="1434701.SAMN05443634_11018"/>
<dbReference type="SMART" id="SM00245">
    <property type="entry name" value="TSPc"/>
    <property type="match status" value="1"/>
</dbReference>
<reference evidence="3" key="5">
    <citation type="submission" date="2024-05" db="EMBL/GenBank/DDBJ databases">
        <authorList>
            <person name="Sun Q."/>
            <person name="Zhou Y."/>
        </authorList>
    </citation>
    <scope>NUCLEOTIDE SEQUENCE</scope>
    <source>
        <strain evidence="3">CGMCC 1.12707</strain>
    </source>
</reference>
<evidence type="ECO:0000313" key="5">
    <source>
        <dbReference type="Proteomes" id="UP000184120"/>
    </source>
</evidence>
<dbReference type="InterPro" id="IPR029045">
    <property type="entry name" value="ClpP/crotonase-like_dom_sf"/>
</dbReference>
<organism evidence="4 5">
    <name type="scientific">Chishuiella changwenlii</name>
    <dbReference type="NCBI Taxonomy" id="1434701"/>
    <lineage>
        <taxon>Bacteria</taxon>
        <taxon>Pseudomonadati</taxon>
        <taxon>Bacteroidota</taxon>
        <taxon>Flavobacteriia</taxon>
        <taxon>Flavobacteriales</taxon>
        <taxon>Weeksellaceae</taxon>
        <taxon>Chishuiella</taxon>
    </lineage>
</organism>
<sequence length="473" mass="54084">MTSIKILFAIPLLLLLSTINAQLTSTKFSKKELNEDFSFLISSIEGTHPNPYTVISKAKFEKQVKKVKENFKDSLTLKEYYRLVSPLVASLQDGHTRLLFPGKKILNQDDYLFPFIVKSSIDEPYLKITEHIDSAYNKIPVGAEILSINKLSSKNIIHKIIENTSGESNSYRLKMGTDFSMFSILLSAYYDFNQNDFDIVYRYNGKASLIKVDAITIPEMNEIFKKKANTQTKKEEVKDYDFHLKPEIKTAIITFNYMTDQKNFQEFLKDSFLKIKENNIENLIIDIRENGGGNSALGNDLLQYISPVSFSQYKETVIKYSQLQKDFYKLYCEKDSNNCNTYNYIKNKSNGTFDTIADISTTTPNPINNRFIGDIYLLTSTKTYSSAMNFAQTFKHYKIGEIIGEETGGWIVSYGDYIPTELPNTKLKLNISTKKFYTIGTTNKDLHGVIPDEKVPAKDALTNVLNKIKNKKS</sequence>
<dbReference type="Gene3D" id="3.30.750.44">
    <property type="match status" value="1"/>
</dbReference>
<dbReference type="PANTHER" id="PTHR32060:SF30">
    <property type="entry name" value="CARBOXY-TERMINAL PROCESSING PROTEASE CTPA"/>
    <property type="match status" value="1"/>
</dbReference>
<dbReference type="EMBL" id="FRBH01000010">
    <property type="protein sequence ID" value="SHL49059.1"/>
    <property type="molecule type" value="Genomic_DNA"/>
</dbReference>
<dbReference type="Pfam" id="PF03572">
    <property type="entry name" value="Peptidase_S41"/>
    <property type="match status" value="1"/>
</dbReference>
<accession>A0A1M7B323</accession>
<protein>
    <submittedName>
        <fullName evidence="4">C-terminal processing protease CtpA/Prc, contains a PDZ domain</fullName>
    </submittedName>
    <submittedName>
        <fullName evidence="3">Peptidase S41</fullName>
    </submittedName>
</protein>
<dbReference type="Gene3D" id="3.90.226.10">
    <property type="entry name" value="2-enoyl-CoA Hydratase, Chain A, domain 1"/>
    <property type="match status" value="1"/>
</dbReference>
<dbReference type="InterPro" id="IPR005151">
    <property type="entry name" value="Tail-specific_protease"/>
</dbReference>
<dbReference type="Proteomes" id="UP000184120">
    <property type="component" value="Unassembled WGS sequence"/>
</dbReference>
<dbReference type="GO" id="GO:0007165">
    <property type="term" value="P:signal transduction"/>
    <property type="evidence" value="ECO:0007669"/>
    <property type="project" value="TreeGrafter"/>
</dbReference>
<dbReference type="GO" id="GO:0008236">
    <property type="term" value="F:serine-type peptidase activity"/>
    <property type="evidence" value="ECO:0007669"/>
    <property type="project" value="InterPro"/>
</dbReference>
<dbReference type="SUPFAM" id="SSF52096">
    <property type="entry name" value="ClpP/crotonase"/>
    <property type="match status" value="1"/>
</dbReference>
<evidence type="ECO:0000259" key="2">
    <source>
        <dbReference type="SMART" id="SM00245"/>
    </source>
</evidence>
<gene>
    <name evidence="3" type="ORF">GCM10010984_11400</name>
    <name evidence="4" type="ORF">SAMN05443634_11018</name>
</gene>
<dbReference type="PANTHER" id="PTHR32060">
    <property type="entry name" value="TAIL-SPECIFIC PROTEASE"/>
    <property type="match status" value="1"/>
</dbReference>
<evidence type="ECO:0000256" key="1">
    <source>
        <dbReference type="SAM" id="SignalP"/>
    </source>
</evidence>
<evidence type="ECO:0000313" key="4">
    <source>
        <dbReference type="EMBL" id="SHL49059.1"/>
    </source>
</evidence>
<keyword evidence="6" id="KW-1185">Reference proteome</keyword>
<dbReference type="OrthoDB" id="5480566at2"/>
<dbReference type="EMBL" id="BMFL01000007">
    <property type="protein sequence ID" value="GGE95636.1"/>
    <property type="molecule type" value="Genomic_DNA"/>
</dbReference>
<dbReference type="GO" id="GO:0006508">
    <property type="term" value="P:proteolysis"/>
    <property type="evidence" value="ECO:0007669"/>
    <property type="project" value="UniProtKB-KW"/>
</dbReference>
<name>A0A1M7B323_9FLAO</name>
<dbReference type="RefSeq" id="WP_072933205.1">
    <property type="nucleotide sequence ID" value="NZ_BMFL01000007.1"/>
</dbReference>
<reference evidence="3" key="1">
    <citation type="journal article" date="2014" name="Int. J. Syst. Evol. Microbiol.">
        <title>Complete genome of a new Firmicutes species belonging to the dominant human colonic microbiota ('Ruminococcus bicirculans') reveals two chromosomes and a selective capacity to utilize plant glucans.</title>
        <authorList>
            <consortium name="NISC Comparative Sequencing Program"/>
            <person name="Wegmann U."/>
            <person name="Louis P."/>
            <person name="Goesmann A."/>
            <person name="Henrissat B."/>
            <person name="Duncan S.H."/>
            <person name="Flint H.J."/>
        </authorList>
    </citation>
    <scope>NUCLEOTIDE SEQUENCE</scope>
    <source>
        <strain evidence="3">CGMCC 1.12707</strain>
    </source>
</reference>
<feature type="domain" description="Tail specific protease" evidence="2">
    <location>
        <begin position="216"/>
        <end position="456"/>
    </location>
</feature>
<feature type="chain" id="PRO_5012455198" evidence="1">
    <location>
        <begin position="22"/>
        <end position="473"/>
    </location>
</feature>
<reference evidence="4" key="2">
    <citation type="submission" date="2016-11" db="EMBL/GenBank/DDBJ databases">
        <authorList>
            <person name="Jaros S."/>
            <person name="Januszkiewicz K."/>
            <person name="Wedrychowicz H."/>
        </authorList>
    </citation>
    <scope>NUCLEOTIDE SEQUENCE [LARGE SCALE GENOMIC DNA]</scope>
    <source>
        <strain evidence="4">DSM 27989</strain>
    </source>
</reference>
<dbReference type="AlphaFoldDB" id="A0A1M7B323"/>
<dbReference type="GO" id="GO:0030288">
    <property type="term" value="C:outer membrane-bounded periplasmic space"/>
    <property type="evidence" value="ECO:0007669"/>
    <property type="project" value="TreeGrafter"/>
</dbReference>